<evidence type="ECO:0000313" key="1">
    <source>
        <dbReference type="EMBL" id="KAK7248813.1"/>
    </source>
</evidence>
<protein>
    <recommendedName>
        <fullName evidence="3">Sulfotransferase domain-containing protein</fullName>
    </recommendedName>
</protein>
<accession>A0ABR1G6L8</accession>
<reference evidence="1 2" key="1">
    <citation type="submission" date="2024-03" db="EMBL/GenBank/DDBJ databases">
        <title>Aureococcus anophagefferens CCMP1851 and Kratosvirus quantuckense: Draft genome of a second virus-susceptible host strain in the model system.</title>
        <authorList>
            <person name="Chase E."/>
            <person name="Truchon A.R."/>
            <person name="Schepens W."/>
            <person name="Wilhelm S.W."/>
        </authorList>
    </citation>
    <scope>NUCLEOTIDE SEQUENCE [LARGE SCALE GENOMIC DNA]</scope>
    <source>
        <strain evidence="1 2">CCMP1851</strain>
    </source>
</reference>
<dbReference type="Proteomes" id="UP001363151">
    <property type="component" value="Unassembled WGS sequence"/>
</dbReference>
<dbReference type="Gene3D" id="3.40.50.300">
    <property type="entry name" value="P-loop containing nucleotide triphosphate hydrolases"/>
    <property type="match status" value="2"/>
</dbReference>
<dbReference type="EMBL" id="JBBJCI010000086">
    <property type="protein sequence ID" value="KAK7248813.1"/>
    <property type="molecule type" value="Genomic_DNA"/>
</dbReference>
<organism evidence="1 2">
    <name type="scientific">Aureococcus anophagefferens</name>
    <name type="common">Harmful bloom alga</name>
    <dbReference type="NCBI Taxonomy" id="44056"/>
    <lineage>
        <taxon>Eukaryota</taxon>
        <taxon>Sar</taxon>
        <taxon>Stramenopiles</taxon>
        <taxon>Ochrophyta</taxon>
        <taxon>Pelagophyceae</taxon>
        <taxon>Pelagomonadales</taxon>
        <taxon>Pelagomonadaceae</taxon>
        <taxon>Aureococcus</taxon>
    </lineage>
</organism>
<comment type="caution">
    <text evidence="1">The sequence shown here is derived from an EMBL/GenBank/DDBJ whole genome shotgun (WGS) entry which is preliminary data.</text>
</comment>
<name>A0ABR1G6L8_AURAN</name>
<evidence type="ECO:0000313" key="2">
    <source>
        <dbReference type="Proteomes" id="UP001363151"/>
    </source>
</evidence>
<sequence>MDLYLACAALVAAWGVRWLLAAPRRALTVAVRQGPALRAANALLWLPCALRDRFGVRVPRVGFMLGRPLSLAALMAAAERRTGLHDWGASASFPALFGLAVDRLNEARPSPVGRFVAFDYLMRRLEVPHVEAIHELGAEEAEECLLALSVEVPLLPPAFRHLVRHCAAGAGADFPDLRAAYALYRTQLELLAAAKDGDADRTWVLTRVLVRGRRGAEAARREPGGSVAHVAYDDLVGDPAAALARVYGDLGLDAPPDLAEAVAADLAGGRAACSGEAFGAPRRSCAEYGVAEADVDKAFAAYYAAHLPGARA</sequence>
<proteinExistence type="predicted"/>
<keyword evidence="2" id="KW-1185">Reference proteome</keyword>
<dbReference type="SUPFAM" id="SSF52540">
    <property type="entry name" value="P-loop containing nucleoside triphosphate hydrolases"/>
    <property type="match status" value="1"/>
</dbReference>
<gene>
    <name evidence="1" type="ORF">SO694_00041272</name>
</gene>
<dbReference type="InterPro" id="IPR027417">
    <property type="entry name" value="P-loop_NTPase"/>
</dbReference>
<evidence type="ECO:0008006" key="3">
    <source>
        <dbReference type="Google" id="ProtNLM"/>
    </source>
</evidence>